<dbReference type="RefSeq" id="WP_053403084.1">
    <property type="nucleotide sequence ID" value="NZ_LILC01000030.1"/>
</dbReference>
<dbReference type="PANTHER" id="PTHR16128">
    <property type="entry name" value="FAD/NAD(P)-BINDING OXIDOREDUCTASE FAMILY PROTEIN"/>
    <property type="match status" value="1"/>
</dbReference>
<proteinExistence type="predicted"/>
<dbReference type="Gene3D" id="3.50.50.60">
    <property type="entry name" value="FAD/NAD(P)-binding domain"/>
    <property type="match status" value="1"/>
</dbReference>
<accession>A0A0M0KQI2</accession>
<gene>
    <name evidence="1" type="ORF">AMD01_19325</name>
</gene>
<dbReference type="EMBL" id="LILC01000030">
    <property type="protein sequence ID" value="KOO41101.1"/>
    <property type="molecule type" value="Genomic_DNA"/>
</dbReference>
<dbReference type="Pfam" id="PF13450">
    <property type="entry name" value="NAD_binding_8"/>
    <property type="match status" value="1"/>
</dbReference>
<dbReference type="InterPro" id="IPR036188">
    <property type="entry name" value="FAD/NAD-bd_sf"/>
</dbReference>
<evidence type="ECO:0008006" key="3">
    <source>
        <dbReference type="Google" id="ProtNLM"/>
    </source>
</evidence>
<dbReference type="PANTHER" id="PTHR16128:SF5">
    <property type="entry name" value="FAD_NAD(P)-BINDING OXIDOREDUCTASE FAMILY PROTEIN"/>
    <property type="match status" value="1"/>
</dbReference>
<dbReference type="OrthoDB" id="5792777at2"/>
<protein>
    <recommendedName>
        <fullName evidence="3">Amine oxidase domain-containing protein</fullName>
    </recommendedName>
</protein>
<sequence length="318" mass="35532">MKVDVAIVGAGMAGVMAASVLQKAGKDVLLIDKGKSVGGRMATRRIEQGKVDHGAQFFTVRTEDFQRYVDQWVVNGQVKEWFGNPYKRYCGTNGMNGLIKYLAKDVEMKLNTRIVKISKETDGWLLYGEQGEIAQAKNVIFTPPAPQIIDILKESREGNDLVPKLQDITFNPCFVAILKLHEPINLSDSGHLDEYLPDGMERMVDHQAKGISSLPTVSIYMEGTWSKKHYEENDDTVLQLILEKASTYIHKDDIEVKQLKRWRYAEAKTTLNSPFINQDSLYVAGDAFLREDDSAGRTRVESAFLSGIAVGNAVLNKA</sequence>
<evidence type="ECO:0000313" key="1">
    <source>
        <dbReference type="EMBL" id="KOO41101.1"/>
    </source>
</evidence>
<evidence type="ECO:0000313" key="2">
    <source>
        <dbReference type="Proteomes" id="UP000037558"/>
    </source>
</evidence>
<organism evidence="1 2">
    <name type="scientific">Priestia koreensis</name>
    <dbReference type="NCBI Taxonomy" id="284581"/>
    <lineage>
        <taxon>Bacteria</taxon>
        <taxon>Bacillati</taxon>
        <taxon>Bacillota</taxon>
        <taxon>Bacilli</taxon>
        <taxon>Bacillales</taxon>
        <taxon>Bacillaceae</taxon>
        <taxon>Priestia</taxon>
    </lineage>
</organism>
<dbReference type="STRING" id="284581.AMD01_19325"/>
<dbReference type="PATRIC" id="fig|284581.3.peg.4248"/>
<keyword evidence="2" id="KW-1185">Reference proteome</keyword>
<reference evidence="2" key="1">
    <citation type="submission" date="2015-08" db="EMBL/GenBank/DDBJ databases">
        <title>Fjat-14210 dsm16467.</title>
        <authorList>
            <person name="Liu B."/>
            <person name="Wang J."/>
            <person name="Zhu Y."/>
            <person name="Liu G."/>
            <person name="Chen Q."/>
            <person name="Chen Z."/>
            <person name="Lan J."/>
            <person name="Che J."/>
            <person name="Ge C."/>
            <person name="Shi H."/>
            <person name="Pan Z."/>
            <person name="Liu X."/>
        </authorList>
    </citation>
    <scope>NUCLEOTIDE SEQUENCE [LARGE SCALE GENOMIC DNA]</scope>
    <source>
        <strain evidence="2">DSM 16467</strain>
    </source>
</reference>
<dbReference type="Gene3D" id="3.90.660.10">
    <property type="match status" value="1"/>
</dbReference>
<dbReference type="Proteomes" id="UP000037558">
    <property type="component" value="Unassembled WGS sequence"/>
</dbReference>
<name>A0A0M0KQI2_9BACI</name>
<dbReference type="AlphaFoldDB" id="A0A0M0KQI2"/>
<dbReference type="SUPFAM" id="SSF51905">
    <property type="entry name" value="FAD/NAD(P)-binding domain"/>
    <property type="match status" value="1"/>
</dbReference>
<comment type="caution">
    <text evidence="1">The sequence shown here is derived from an EMBL/GenBank/DDBJ whole genome shotgun (WGS) entry which is preliminary data.</text>
</comment>